<dbReference type="Proteomes" id="UP000191024">
    <property type="component" value="Chromosome H"/>
</dbReference>
<keyword evidence="12" id="KW-1185">Reference proteome</keyword>
<feature type="domain" description="Zinc finger Mcm10/DnaG-type" evidence="9">
    <location>
        <begin position="299"/>
        <end position="345"/>
    </location>
</feature>
<dbReference type="GO" id="GO:0043596">
    <property type="term" value="C:nuclear replication fork"/>
    <property type="evidence" value="ECO:0007669"/>
    <property type="project" value="TreeGrafter"/>
</dbReference>
<keyword evidence="7" id="KW-0539">Nucleus</keyword>
<dbReference type="Gene3D" id="2.40.50.140">
    <property type="entry name" value="Nucleic acid-binding proteins"/>
    <property type="match status" value="1"/>
</dbReference>
<feature type="region of interest" description="Disordered" evidence="8">
    <location>
        <begin position="1"/>
        <end position="22"/>
    </location>
</feature>
<evidence type="ECO:0000256" key="2">
    <source>
        <dbReference type="ARBA" id="ARBA00009679"/>
    </source>
</evidence>
<dbReference type="GO" id="GO:0003697">
    <property type="term" value="F:single-stranded DNA binding"/>
    <property type="evidence" value="ECO:0007669"/>
    <property type="project" value="InterPro"/>
</dbReference>
<evidence type="ECO:0000259" key="9">
    <source>
        <dbReference type="Pfam" id="PF09329"/>
    </source>
</evidence>
<proteinExistence type="inferred from homology"/>
<feature type="domain" description="MCM10 OB-fold" evidence="10">
    <location>
        <begin position="151"/>
        <end position="263"/>
    </location>
</feature>
<dbReference type="CDD" id="cd03524">
    <property type="entry name" value="RPA2_OBF_family"/>
    <property type="match status" value="1"/>
</dbReference>
<dbReference type="GO" id="GO:0006270">
    <property type="term" value="P:DNA replication initiation"/>
    <property type="evidence" value="ECO:0007669"/>
    <property type="project" value="InterPro"/>
</dbReference>
<dbReference type="AlphaFoldDB" id="A0A1G4KDJ2"/>
<dbReference type="Pfam" id="PF09329">
    <property type="entry name" value="zf-primase"/>
    <property type="match status" value="1"/>
</dbReference>
<dbReference type="PANTHER" id="PTHR13454">
    <property type="entry name" value="PROTEIN MCM10 HOMOLOG"/>
    <property type="match status" value="1"/>
</dbReference>
<evidence type="ECO:0000256" key="7">
    <source>
        <dbReference type="ARBA" id="ARBA00023242"/>
    </source>
</evidence>
<feature type="region of interest" description="Disordered" evidence="8">
    <location>
        <begin position="444"/>
        <end position="467"/>
    </location>
</feature>
<reference evidence="12" key="1">
    <citation type="submission" date="2016-03" db="EMBL/GenBank/DDBJ databases">
        <authorList>
            <person name="Devillers H."/>
        </authorList>
    </citation>
    <scope>NUCLEOTIDE SEQUENCE [LARGE SCALE GENOMIC DNA]</scope>
</reference>
<evidence type="ECO:0000256" key="5">
    <source>
        <dbReference type="ARBA" id="ARBA00022771"/>
    </source>
</evidence>
<dbReference type="STRING" id="1230905.A0A1G4KDJ2"/>
<evidence type="ECO:0000259" key="10">
    <source>
        <dbReference type="Pfam" id="PF22379"/>
    </source>
</evidence>
<sequence>MSKNDPRDTVEQDPYNVLTSDEDENIKIQAEIDELERRAKDLKTRLQPRDRIRSNSINKEVKAVENTPREKSHNFRNNINATKGRDENGTTLKSCEGHSTPYFTEKFAQIKKREDYEIRRAEEFLRRRTHTFDSSRFTNDREPQVVNEKEKFSGKWISRRFITHGELSELLDDKKVLRLPKLFSKVRPPKFTEPEYPNWVVFGVLTNKSDIKMTSSKKPSKFFKLTLSDFKYTIDVFVFNKANVEKYFNLKVGDIIGILNPDILPWRPSRIENDESSGYTVKSFNLSIRHESDCIIEIGTSRDFALCPVTDSSTGKCCGTAIDRSTEDRCQYHQETRFRKVNAQRLELNGNKSLRAPTQNGLTQTLYQKSSKNRKNYELFTEKTGQGLQDGSRQNKLYFSNPNYAKAFFDQTYQNPDILANLESKRRKIKNDSKETLLQRQLASAIKKSSSTTTDNLDQQTRDKMRSTTERALQNGLMNKIGFDPTNGQMTSLLRATRGKGWARTSSNDVKDVMYSKKTNIVLAPSKKELKKRIQRREEVWKEHFERREEQIDSGRVAVHENAEDEKSNESSNESELDII</sequence>
<evidence type="ECO:0000256" key="8">
    <source>
        <dbReference type="SAM" id="MobiDB-lite"/>
    </source>
</evidence>
<dbReference type="GO" id="GO:0003688">
    <property type="term" value="F:DNA replication origin binding"/>
    <property type="evidence" value="ECO:0007669"/>
    <property type="project" value="TreeGrafter"/>
</dbReference>
<feature type="compositionally biased region" description="Basic and acidic residues" evidence="8">
    <location>
        <begin position="1"/>
        <end position="10"/>
    </location>
</feature>
<dbReference type="PANTHER" id="PTHR13454:SF11">
    <property type="entry name" value="PROTEIN MCM10 HOMOLOG"/>
    <property type="match status" value="1"/>
</dbReference>
<evidence type="ECO:0000256" key="4">
    <source>
        <dbReference type="ARBA" id="ARBA00022723"/>
    </source>
</evidence>
<keyword evidence="6" id="KW-0862">Zinc</keyword>
<feature type="compositionally biased region" description="Basic and acidic residues" evidence="8">
    <location>
        <begin position="545"/>
        <end position="569"/>
    </location>
</feature>
<keyword evidence="3" id="KW-0235">DNA replication</keyword>
<comment type="subcellular location">
    <subcellularLocation>
        <location evidence="1">Nucleus</location>
    </subcellularLocation>
</comment>
<comment type="similarity">
    <text evidence="2">Belongs to the MCM10 family.</text>
</comment>
<evidence type="ECO:0000313" key="12">
    <source>
        <dbReference type="Proteomes" id="UP000191024"/>
    </source>
</evidence>
<gene>
    <name evidence="11" type="ORF">LAMI_0H00848G</name>
</gene>
<feature type="region of interest" description="Disordered" evidence="8">
    <location>
        <begin position="545"/>
        <end position="580"/>
    </location>
</feature>
<evidence type="ECO:0000256" key="1">
    <source>
        <dbReference type="ARBA" id="ARBA00004123"/>
    </source>
</evidence>
<dbReference type="GO" id="GO:0008270">
    <property type="term" value="F:zinc ion binding"/>
    <property type="evidence" value="ECO:0007669"/>
    <property type="project" value="UniProtKB-KW"/>
</dbReference>
<evidence type="ECO:0000256" key="3">
    <source>
        <dbReference type="ARBA" id="ARBA00022705"/>
    </source>
</evidence>
<dbReference type="InterPro" id="IPR055065">
    <property type="entry name" value="OB_MCM10"/>
</dbReference>
<dbReference type="EMBL" id="LT598468">
    <property type="protein sequence ID" value="SCV02586.1"/>
    <property type="molecule type" value="Genomic_DNA"/>
</dbReference>
<dbReference type="OrthoDB" id="273123at2759"/>
<keyword evidence="4" id="KW-0479">Metal-binding</keyword>
<dbReference type="InterPro" id="IPR015408">
    <property type="entry name" value="Znf_Mcm10/DnaG"/>
</dbReference>
<evidence type="ECO:0000313" key="11">
    <source>
        <dbReference type="EMBL" id="SCV02586.1"/>
    </source>
</evidence>
<dbReference type="InterPro" id="IPR040184">
    <property type="entry name" value="Mcm10"/>
</dbReference>
<name>A0A1G4KDJ2_9SACH</name>
<accession>A0A1G4KDJ2</accession>
<dbReference type="Pfam" id="PF22379">
    <property type="entry name" value="OB_MCM10"/>
    <property type="match status" value="1"/>
</dbReference>
<keyword evidence="5" id="KW-0863">Zinc-finger</keyword>
<evidence type="ECO:0000256" key="6">
    <source>
        <dbReference type="ARBA" id="ARBA00022833"/>
    </source>
</evidence>
<dbReference type="InterPro" id="IPR012340">
    <property type="entry name" value="NA-bd_OB-fold"/>
</dbReference>
<organism evidence="11 12">
    <name type="scientific">Lachancea mirantina</name>
    <dbReference type="NCBI Taxonomy" id="1230905"/>
    <lineage>
        <taxon>Eukaryota</taxon>
        <taxon>Fungi</taxon>
        <taxon>Dikarya</taxon>
        <taxon>Ascomycota</taxon>
        <taxon>Saccharomycotina</taxon>
        <taxon>Saccharomycetes</taxon>
        <taxon>Saccharomycetales</taxon>
        <taxon>Saccharomycetaceae</taxon>
        <taxon>Lachancea</taxon>
    </lineage>
</organism>
<protein>
    <submittedName>
        <fullName evidence="11">LAMI_0H00848g1_1</fullName>
    </submittedName>
</protein>
<dbReference type="SUPFAM" id="SSF50249">
    <property type="entry name" value="Nucleic acid-binding proteins"/>
    <property type="match status" value="1"/>
</dbReference>